<evidence type="ECO:0000256" key="9">
    <source>
        <dbReference type="RuleBase" id="RU363032"/>
    </source>
</evidence>
<dbReference type="InterPro" id="IPR035906">
    <property type="entry name" value="MetI-like_sf"/>
</dbReference>
<evidence type="ECO:0000256" key="5">
    <source>
        <dbReference type="ARBA" id="ARBA00022692"/>
    </source>
</evidence>
<keyword evidence="5 9" id="KW-0812">Transmembrane</keyword>
<keyword evidence="7 9" id="KW-1133">Transmembrane helix</keyword>
<keyword evidence="12" id="KW-1185">Reference proteome</keyword>
<keyword evidence="4" id="KW-1003">Cell membrane</keyword>
<dbReference type="Gene3D" id="1.10.3720.10">
    <property type="entry name" value="MetI-like"/>
    <property type="match status" value="1"/>
</dbReference>
<dbReference type="OrthoDB" id="9805999at2"/>
<evidence type="ECO:0000256" key="6">
    <source>
        <dbReference type="ARBA" id="ARBA00022970"/>
    </source>
</evidence>
<dbReference type="STRING" id="1173111.SAMN05444955_109124"/>
<sequence length="229" mass="25493">MDAWKYIQWENLFDVDLAIQATPYILQGLGTTLWMSVVSMAIGLVLGLVTAMGRMSGNPIFHLPARAYISVIRGTPLLVQLFILYFGLPVIGITLTPTLAGLIGLSLNVGGYSAETIRGSLLSIPKGQWEAAQSLNMTYWQTMRRIIIPQATRVALPSLANTFLSLVKDTSLLAMITVNEMFYLAKIVGGQRFDYMTPYILVAVFYWIICTFLSYVQGKLEQRYGRHVA</sequence>
<organism evidence="11 12">
    <name type="scientific">Lihuaxuella thermophila</name>
    <dbReference type="NCBI Taxonomy" id="1173111"/>
    <lineage>
        <taxon>Bacteria</taxon>
        <taxon>Bacillati</taxon>
        <taxon>Bacillota</taxon>
        <taxon>Bacilli</taxon>
        <taxon>Bacillales</taxon>
        <taxon>Thermoactinomycetaceae</taxon>
        <taxon>Lihuaxuella</taxon>
    </lineage>
</organism>
<gene>
    <name evidence="11" type="ORF">SAMN05444955_109124</name>
</gene>
<dbReference type="RefSeq" id="WP_089969371.1">
    <property type="nucleotide sequence ID" value="NZ_FOCQ01000009.1"/>
</dbReference>
<evidence type="ECO:0000256" key="1">
    <source>
        <dbReference type="ARBA" id="ARBA00004651"/>
    </source>
</evidence>
<evidence type="ECO:0000313" key="12">
    <source>
        <dbReference type="Proteomes" id="UP000199695"/>
    </source>
</evidence>
<keyword evidence="8 9" id="KW-0472">Membrane</keyword>
<dbReference type="PROSITE" id="PS50928">
    <property type="entry name" value="ABC_TM1"/>
    <property type="match status" value="1"/>
</dbReference>
<protein>
    <submittedName>
        <fullName evidence="11">Cystine transport system permease protein</fullName>
    </submittedName>
</protein>
<dbReference type="EMBL" id="FOCQ01000009">
    <property type="protein sequence ID" value="SEN36284.1"/>
    <property type="molecule type" value="Genomic_DNA"/>
</dbReference>
<dbReference type="GO" id="GO:0006865">
    <property type="term" value="P:amino acid transport"/>
    <property type="evidence" value="ECO:0007669"/>
    <property type="project" value="UniProtKB-KW"/>
</dbReference>
<evidence type="ECO:0000256" key="3">
    <source>
        <dbReference type="ARBA" id="ARBA00022448"/>
    </source>
</evidence>
<dbReference type="GO" id="GO:0043190">
    <property type="term" value="C:ATP-binding cassette (ABC) transporter complex"/>
    <property type="evidence" value="ECO:0007669"/>
    <property type="project" value="InterPro"/>
</dbReference>
<dbReference type="PANTHER" id="PTHR30614:SF0">
    <property type="entry name" value="L-CYSTINE TRANSPORT SYSTEM PERMEASE PROTEIN TCYL"/>
    <property type="match status" value="1"/>
</dbReference>
<reference evidence="11 12" key="1">
    <citation type="submission" date="2016-10" db="EMBL/GenBank/DDBJ databases">
        <authorList>
            <person name="de Groot N.N."/>
        </authorList>
    </citation>
    <scope>NUCLEOTIDE SEQUENCE [LARGE SCALE GENOMIC DNA]</scope>
    <source>
        <strain evidence="11 12">DSM 46701</strain>
    </source>
</reference>
<dbReference type="InterPro" id="IPR043429">
    <property type="entry name" value="ArtM/GltK/GlnP/TcyL/YhdX-like"/>
</dbReference>
<dbReference type="Proteomes" id="UP000199695">
    <property type="component" value="Unassembled WGS sequence"/>
</dbReference>
<dbReference type="GO" id="GO:0022857">
    <property type="term" value="F:transmembrane transporter activity"/>
    <property type="evidence" value="ECO:0007669"/>
    <property type="project" value="InterPro"/>
</dbReference>
<dbReference type="AlphaFoldDB" id="A0A1H8FXL0"/>
<accession>A0A1H8FXL0</accession>
<dbReference type="PANTHER" id="PTHR30614">
    <property type="entry name" value="MEMBRANE COMPONENT OF AMINO ACID ABC TRANSPORTER"/>
    <property type="match status" value="1"/>
</dbReference>
<evidence type="ECO:0000256" key="7">
    <source>
        <dbReference type="ARBA" id="ARBA00022989"/>
    </source>
</evidence>
<feature type="transmembrane region" description="Helical" evidence="9">
    <location>
        <begin position="91"/>
        <end position="112"/>
    </location>
</feature>
<dbReference type="Pfam" id="PF00528">
    <property type="entry name" value="BPD_transp_1"/>
    <property type="match status" value="1"/>
</dbReference>
<feature type="transmembrane region" description="Helical" evidence="9">
    <location>
        <begin position="33"/>
        <end position="53"/>
    </location>
</feature>
<evidence type="ECO:0000313" key="11">
    <source>
        <dbReference type="EMBL" id="SEN36284.1"/>
    </source>
</evidence>
<evidence type="ECO:0000256" key="4">
    <source>
        <dbReference type="ARBA" id="ARBA00022475"/>
    </source>
</evidence>
<comment type="similarity">
    <text evidence="2 9">Belongs to the binding-protein-dependent transport system permease family.</text>
</comment>
<evidence type="ECO:0000256" key="2">
    <source>
        <dbReference type="ARBA" id="ARBA00009306"/>
    </source>
</evidence>
<evidence type="ECO:0000256" key="8">
    <source>
        <dbReference type="ARBA" id="ARBA00023136"/>
    </source>
</evidence>
<comment type="subcellular location">
    <subcellularLocation>
        <location evidence="1 9">Cell membrane</location>
        <topology evidence="1 9">Multi-pass membrane protein</topology>
    </subcellularLocation>
</comment>
<keyword evidence="3 9" id="KW-0813">Transport</keyword>
<evidence type="ECO:0000259" key="10">
    <source>
        <dbReference type="PROSITE" id="PS50928"/>
    </source>
</evidence>
<dbReference type="InterPro" id="IPR000515">
    <property type="entry name" value="MetI-like"/>
</dbReference>
<feature type="domain" description="ABC transmembrane type-1" evidence="10">
    <location>
        <begin position="29"/>
        <end position="214"/>
    </location>
</feature>
<dbReference type="InterPro" id="IPR010065">
    <property type="entry name" value="AA_ABC_transptr_permease_3TM"/>
</dbReference>
<dbReference type="CDD" id="cd06261">
    <property type="entry name" value="TM_PBP2"/>
    <property type="match status" value="1"/>
</dbReference>
<feature type="transmembrane region" description="Helical" evidence="9">
    <location>
        <begin position="196"/>
        <end position="216"/>
    </location>
</feature>
<dbReference type="SUPFAM" id="SSF161098">
    <property type="entry name" value="MetI-like"/>
    <property type="match status" value="1"/>
</dbReference>
<keyword evidence="6" id="KW-0029">Amino-acid transport</keyword>
<dbReference type="NCBIfam" id="TIGR01726">
    <property type="entry name" value="HEQRo_perm_3TM"/>
    <property type="match status" value="1"/>
</dbReference>
<proteinExistence type="inferred from homology"/>
<dbReference type="FunFam" id="1.10.3720.10:FF:000009">
    <property type="entry name" value="Amino acid ABC transporter permease"/>
    <property type="match status" value="1"/>
</dbReference>
<name>A0A1H8FXL0_9BACL</name>